<dbReference type="GO" id="GO:0016020">
    <property type="term" value="C:membrane"/>
    <property type="evidence" value="ECO:0007669"/>
    <property type="project" value="UniProtKB-SubCell"/>
</dbReference>
<proteinExistence type="predicted"/>
<evidence type="ECO:0000259" key="11">
    <source>
        <dbReference type="Pfam" id="PF00905"/>
    </source>
</evidence>
<dbReference type="InterPro" id="IPR050396">
    <property type="entry name" value="Glycosyltr_51/Transpeptidase"/>
</dbReference>
<evidence type="ECO:0000256" key="3">
    <source>
        <dbReference type="ARBA" id="ARBA00022676"/>
    </source>
</evidence>
<sequence length="440" mass="49101">IGHYLQPKFFAEKKGRSTAPFASRIKKEEINNIMRRSMRQSERYIMMKKAGHTAEEIEKAFNTPIEMRVFSWNGPIDTLMSPLDSIRYQKYFLRAGFMVMEAKTGHVKAYVGGVDFKNFQYDMVSEGRRQIGSTIKPFLYTMAMQEGASPDDLSPNVQPRLADENGKIWMPRNASNKRVGEMVTLRWGLANSNNWISANIMSKLSPYAFVRMLHSFGLKNKIDPVISLCLGPAEVSVEEMVTAYSTFSNGGVRVDPLYVTRIEDNLGNVISTFTPTMTEVFGEDAYNKMLPMLRDVIDGGTGARIRFRYGIKAPMGGKTGTTNNNADGWFMAFTPSLVAGTWVGGEDPSIHFDRITQGQGAEMALPIFAMFIKKVYETPELGYSETEDFDMSNQFVATSDEGKYEGEDEVMDYGTDEEDGSGAGEVESPAVEVGIDGIFD</sequence>
<dbReference type="GO" id="GO:0030288">
    <property type="term" value="C:outer membrane-bounded periplasmic space"/>
    <property type="evidence" value="ECO:0007669"/>
    <property type="project" value="TreeGrafter"/>
</dbReference>
<feature type="non-terminal residue" evidence="12">
    <location>
        <position position="1"/>
    </location>
</feature>
<keyword evidence="6" id="KW-0573">Peptidoglycan synthesis</keyword>
<keyword evidence="5" id="KW-0133">Cell shape</keyword>
<dbReference type="EMBL" id="DVNA01000068">
    <property type="protein sequence ID" value="HIU54770.1"/>
    <property type="molecule type" value="Genomic_DNA"/>
</dbReference>
<reference evidence="12" key="2">
    <citation type="journal article" date="2021" name="PeerJ">
        <title>Extensive microbial diversity within the chicken gut microbiome revealed by metagenomics and culture.</title>
        <authorList>
            <person name="Gilroy R."/>
            <person name="Ravi A."/>
            <person name="Getino M."/>
            <person name="Pursley I."/>
            <person name="Horton D.L."/>
            <person name="Alikhan N.F."/>
            <person name="Baker D."/>
            <person name="Gharbi K."/>
            <person name="Hall N."/>
            <person name="Watson M."/>
            <person name="Adriaenssens E.M."/>
            <person name="Foster-Nyarko E."/>
            <person name="Jarju S."/>
            <person name="Secka A."/>
            <person name="Antonio M."/>
            <person name="Oren A."/>
            <person name="Chaudhuri R.R."/>
            <person name="La Ragione R."/>
            <person name="Hildebrand F."/>
            <person name="Pallen M.J."/>
        </authorList>
    </citation>
    <scope>NUCLEOTIDE SEQUENCE</scope>
    <source>
        <strain evidence="12">CHK158-818</strain>
    </source>
</reference>
<keyword evidence="4" id="KW-0808">Transferase</keyword>
<keyword evidence="8" id="KW-0961">Cell wall biogenesis/degradation</keyword>
<evidence type="ECO:0000256" key="7">
    <source>
        <dbReference type="ARBA" id="ARBA00023136"/>
    </source>
</evidence>
<dbReference type="GO" id="GO:0009002">
    <property type="term" value="F:serine-type D-Ala-D-Ala carboxypeptidase activity"/>
    <property type="evidence" value="ECO:0007669"/>
    <property type="project" value="UniProtKB-EC"/>
</dbReference>
<dbReference type="PANTHER" id="PTHR32282">
    <property type="entry name" value="BINDING PROTEIN TRANSPEPTIDASE, PUTATIVE-RELATED"/>
    <property type="match status" value="1"/>
</dbReference>
<accession>A0A9D1SC81</accession>
<comment type="caution">
    <text evidence="12">The sequence shown here is derived from an EMBL/GenBank/DDBJ whole genome shotgun (WGS) entry which is preliminary data.</text>
</comment>
<keyword evidence="3" id="KW-0328">Glycosyltransferase</keyword>
<reference evidence="12" key="1">
    <citation type="submission" date="2020-10" db="EMBL/GenBank/DDBJ databases">
        <authorList>
            <person name="Gilroy R."/>
        </authorList>
    </citation>
    <scope>NUCLEOTIDE SEQUENCE</scope>
    <source>
        <strain evidence="12">CHK158-818</strain>
    </source>
</reference>
<dbReference type="PANTHER" id="PTHR32282:SF11">
    <property type="entry name" value="PENICILLIN-BINDING PROTEIN 1B"/>
    <property type="match status" value="1"/>
</dbReference>
<evidence type="ECO:0000256" key="5">
    <source>
        <dbReference type="ARBA" id="ARBA00022960"/>
    </source>
</evidence>
<gene>
    <name evidence="12" type="ORF">IAB03_03060</name>
</gene>
<evidence type="ECO:0000256" key="6">
    <source>
        <dbReference type="ARBA" id="ARBA00022984"/>
    </source>
</evidence>
<keyword evidence="2" id="KW-1003">Cell membrane</keyword>
<dbReference type="GO" id="GO:0008955">
    <property type="term" value="F:peptidoglycan glycosyltransferase activity"/>
    <property type="evidence" value="ECO:0007669"/>
    <property type="project" value="UniProtKB-EC"/>
</dbReference>
<dbReference type="AlphaFoldDB" id="A0A9D1SC81"/>
<dbReference type="InterPro" id="IPR012338">
    <property type="entry name" value="Beta-lactam/transpept-like"/>
</dbReference>
<protein>
    <submittedName>
        <fullName evidence="12">Penicillin-binding protein</fullName>
    </submittedName>
</protein>
<dbReference type="SUPFAM" id="SSF56601">
    <property type="entry name" value="beta-lactamase/transpeptidase-like"/>
    <property type="match status" value="1"/>
</dbReference>
<evidence type="ECO:0000313" key="13">
    <source>
        <dbReference type="Proteomes" id="UP000824112"/>
    </source>
</evidence>
<evidence type="ECO:0000256" key="8">
    <source>
        <dbReference type="ARBA" id="ARBA00023316"/>
    </source>
</evidence>
<organism evidence="12 13">
    <name type="scientific">Candidatus Gallibacteroides avistercoris</name>
    <dbReference type="NCBI Taxonomy" id="2840833"/>
    <lineage>
        <taxon>Bacteria</taxon>
        <taxon>Pseudomonadati</taxon>
        <taxon>Bacteroidota</taxon>
        <taxon>Bacteroidia</taxon>
        <taxon>Bacteroidales</taxon>
        <taxon>Bacteroidaceae</taxon>
        <taxon>Bacteroidaceae incertae sedis</taxon>
        <taxon>Candidatus Gallibacteroides</taxon>
    </lineage>
</organism>
<evidence type="ECO:0000256" key="10">
    <source>
        <dbReference type="ARBA" id="ARBA00049902"/>
    </source>
</evidence>
<evidence type="ECO:0000313" key="12">
    <source>
        <dbReference type="EMBL" id="HIU54770.1"/>
    </source>
</evidence>
<feature type="domain" description="Penicillin-binding protein transpeptidase" evidence="11">
    <location>
        <begin position="96"/>
        <end position="336"/>
    </location>
</feature>
<dbReference type="GO" id="GO:0071555">
    <property type="term" value="P:cell wall organization"/>
    <property type="evidence" value="ECO:0007669"/>
    <property type="project" value="UniProtKB-KW"/>
</dbReference>
<evidence type="ECO:0000256" key="2">
    <source>
        <dbReference type="ARBA" id="ARBA00022475"/>
    </source>
</evidence>
<dbReference type="Pfam" id="PF00905">
    <property type="entry name" value="Transpeptidase"/>
    <property type="match status" value="1"/>
</dbReference>
<comment type="catalytic activity">
    <reaction evidence="10">
        <text>[GlcNAc-(1-&gt;4)-Mur2Ac(oyl-L-Ala-gamma-D-Glu-L-Lys-D-Ala-D-Ala)](n)-di-trans,octa-cis-undecaprenyl diphosphate + beta-D-GlcNAc-(1-&gt;4)-Mur2Ac(oyl-L-Ala-gamma-D-Glu-L-Lys-D-Ala-D-Ala)-di-trans,octa-cis-undecaprenyl diphosphate = [GlcNAc-(1-&gt;4)-Mur2Ac(oyl-L-Ala-gamma-D-Glu-L-Lys-D-Ala-D-Ala)](n+1)-di-trans,octa-cis-undecaprenyl diphosphate + di-trans,octa-cis-undecaprenyl diphosphate + H(+)</text>
        <dbReference type="Rhea" id="RHEA:23708"/>
        <dbReference type="Rhea" id="RHEA-COMP:9602"/>
        <dbReference type="Rhea" id="RHEA-COMP:9603"/>
        <dbReference type="ChEBI" id="CHEBI:15378"/>
        <dbReference type="ChEBI" id="CHEBI:58405"/>
        <dbReference type="ChEBI" id="CHEBI:60033"/>
        <dbReference type="ChEBI" id="CHEBI:78435"/>
        <dbReference type="EC" id="2.4.99.28"/>
    </reaction>
</comment>
<dbReference type="GO" id="GO:0009252">
    <property type="term" value="P:peptidoglycan biosynthetic process"/>
    <property type="evidence" value="ECO:0007669"/>
    <property type="project" value="UniProtKB-KW"/>
</dbReference>
<dbReference type="GO" id="GO:0008658">
    <property type="term" value="F:penicillin binding"/>
    <property type="evidence" value="ECO:0007669"/>
    <property type="project" value="InterPro"/>
</dbReference>
<keyword evidence="7" id="KW-0472">Membrane</keyword>
<dbReference type="Proteomes" id="UP000824112">
    <property type="component" value="Unassembled WGS sequence"/>
</dbReference>
<name>A0A9D1SC81_9BACT</name>
<dbReference type="InterPro" id="IPR001460">
    <property type="entry name" value="PCN-bd_Tpept"/>
</dbReference>
<dbReference type="Gene3D" id="3.40.710.10">
    <property type="entry name" value="DD-peptidase/beta-lactamase superfamily"/>
    <property type="match status" value="1"/>
</dbReference>
<evidence type="ECO:0000256" key="4">
    <source>
        <dbReference type="ARBA" id="ARBA00022679"/>
    </source>
</evidence>
<comment type="subcellular location">
    <subcellularLocation>
        <location evidence="1">Membrane</location>
    </subcellularLocation>
</comment>
<dbReference type="GO" id="GO:0008360">
    <property type="term" value="P:regulation of cell shape"/>
    <property type="evidence" value="ECO:0007669"/>
    <property type="project" value="UniProtKB-KW"/>
</dbReference>
<evidence type="ECO:0000256" key="9">
    <source>
        <dbReference type="ARBA" id="ARBA00034000"/>
    </source>
</evidence>
<comment type="catalytic activity">
    <reaction evidence="9">
        <text>Preferential cleavage: (Ac)2-L-Lys-D-Ala-|-D-Ala. Also transpeptidation of peptidyl-alanyl moieties that are N-acyl substituents of D-alanine.</text>
        <dbReference type="EC" id="3.4.16.4"/>
    </reaction>
</comment>
<evidence type="ECO:0000256" key="1">
    <source>
        <dbReference type="ARBA" id="ARBA00004370"/>
    </source>
</evidence>